<dbReference type="InterPro" id="IPR027417">
    <property type="entry name" value="P-loop_NTPase"/>
</dbReference>
<evidence type="ECO:0000313" key="2">
    <source>
        <dbReference type="Proteomes" id="UP000660339"/>
    </source>
</evidence>
<name>A0A8J3LKK2_9ACTN</name>
<dbReference type="SUPFAM" id="SSF52540">
    <property type="entry name" value="P-loop containing nucleoside triphosphate hydrolases"/>
    <property type="match status" value="1"/>
</dbReference>
<organism evidence="1 2">
    <name type="scientific">Catellatospora methionotrophica</name>
    <dbReference type="NCBI Taxonomy" id="121620"/>
    <lineage>
        <taxon>Bacteria</taxon>
        <taxon>Bacillati</taxon>
        <taxon>Actinomycetota</taxon>
        <taxon>Actinomycetes</taxon>
        <taxon>Micromonosporales</taxon>
        <taxon>Micromonosporaceae</taxon>
        <taxon>Catellatospora</taxon>
    </lineage>
</organism>
<protein>
    <submittedName>
        <fullName evidence="1">Uncharacterized protein</fullName>
    </submittedName>
</protein>
<gene>
    <name evidence="1" type="ORF">Cme02nite_27620</name>
</gene>
<dbReference type="Proteomes" id="UP000660339">
    <property type="component" value="Unassembled WGS sequence"/>
</dbReference>
<proteinExistence type="predicted"/>
<keyword evidence="2" id="KW-1185">Reference proteome</keyword>
<reference evidence="1" key="1">
    <citation type="submission" date="2021-01" db="EMBL/GenBank/DDBJ databases">
        <title>Whole genome shotgun sequence of Catellatospora methionotrophica NBRC 14553.</title>
        <authorList>
            <person name="Komaki H."/>
            <person name="Tamura T."/>
        </authorList>
    </citation>
    <scope>NUCLEOTIDE SEQUENCE</scope>
    <source>
        <strain evidence="1">NBRC 14553</strain>
    </source>
</reference>
<dbReference type="AlphaFoldDB" id="A0A8J3LKK2"/>
<sequence>MHYCQRCEPAVGLEPTADVAVCSRCGWTEPGRREPLYVVTGASGSGKSAIFAPLAAALPDCVVFDVDWLIDPMKATGSLDWDAFRDAWLSVAHGIAQGRRSTVLLGPLMPEQLVGLPSRRWIGPVHFAVLDCTDEQRRARLDARPSWREHAIGEHLAFAAQLRRTISTVLHTRQIRPLNTSPNG</sequence>
<dbReference type="EMBL" id="BONJ01000012">
    <property type="protein sequence ID" value="GIG14430.1"/>
    <property type="molecule type" value="Genomic_DNA"/>
</dbReference>
<dbReference type="RefSeq" id="WP_166377698.1">
    <property type="nucleotide sequence ID" value="NZ_BAAATT010000007.1"/>
</dbReference>
<dbReference type="Gene3D" id="3.40.50.300">
    <property type="entry name" value="P-loop containing nucleotide triphosphate hydrolases"/>
    <property type="match status" value="1"/>
</dbReference>
<accession>A0A8J3LKK2</accession>
<evidence type="ECO:0000313" key="1">
    <source>
        <dbReference type="EMBL" id="GIG14430.1"/>
    </source>
</evidence>
<comment type="caution">
    <text evidence="1">The sequence shown here is derived from an EMBL/GenBank/DDBJ whole genome shotgun (WGS) entry which is preliminary data.</text>
</comment>